<evidence type="ECO:0000313" key="2">
    <source>
        <dbReference type="EnsemblPlants" id="AES94845"/>
    </source>
</evidence>
<dbReference type="EnsemblPlants" id="AES94845">
    <property type="protein sequence ID" value="AES94845"/>
    <property type="gene ID" value="MTR_5g019020"/>
</dbReference>
<protein>
    <submittedName>
        <fullName evidence="1 2">Uncharacterized protein</fullName>
    </submittedName>
</protein>
<proteinExistence type="predicted"/>
<name>G7KAT2_MEDTR</name>
<dbReference type="HOGENOM" id="CLU_2834996_0_0_1"/>
<reference evidence="1 3" key="2">
    <citation type="journal article" date="2014" name="BMC Genomics">
        <title>An improved genome release (version Mt4.0) for the model legume Medicago truncatula.</title>
        <authorList>
            <person name="Tang H."/>
            <person name="Krishnakumar V."/>
            <person name="Bidwell S."/>
            <person name="Rosen B."/>
            <person name="Chan A."/>
            <person name="Zhou S."/>
            <person name="Gentzbittel L."/>
            <person name="Childs K.L."/>
            <person name="Yandell M."/>
            <person name="Gundlach H."/>
            <person name="Mayer K.F."/>
            <person name="Schwartz D.C."/>
            <person name="Town C.D."/>
        </authorList>
    </citation>
    <scope>GENOME REANNOTATION</scope>
    <source>
        <strain evidence="2 3">cv. Jemalong A17</strain>
    </source>
</reference>
<keyword evidence="3" id="KW-1185">Reference proteome</keyword>
<dbReference type="EMBL" id="CM001221">
    <property type="protein sequence ID" value="AES94845.1"/>
    <property type="molecule type" value="Genomic_DNA"/>
</dbReference>
<reference evidence="2" key="3">
    <citation type="submission" date="2015-04" db="UniProtKB">
        <authorList>
            <consortium name="EnsemblPlants"/>
        </authorList>
    </citation>
    <scope>IDENTIFICATION</scope>
    <source>
        <strain evidence="2">cv. Jemalong A17</strain>
    </source>
</reference>
<dbReference type="AlphaFoldDB" id="G7KAT2"/>
<accession>G7KAT2</accession>
<evidence type="ECO:0000313" key="3">
    <source>
        <dbReference type="Proteomes" id="UP000002051"/>
    </source>
</evidence>
<evidence type="ECO:0000313" key="1">
    <source>
        <dbReference type="EMBL" id="AES94845.1"/>
    </source>
</evidence>
<sequence>MAGLATKKIGAEPGLVPRWGVAPPLVNGVAAMLEMMDRCIFLDVMVLEEDTFDPDIVEAKNYSKTI</sequence>
<gene>
    <name evidence="1" type="ordered locus">MTR_5g019020</name>
</gene>
<organism evidence="1 3">
    <name type="scientific">Medicago truncatula</name>
    <name type="common">Barrel medic</name>
    <name type="synonym">Medicago tribuloides</name>
    <dbReference type="NCBI Taxonomy" id="3880"/>
    <lineage>
        <taxon>Eukaryota</taxon>
        <taxon>Viridiplantae</taxon>
        <taxon>Streptophyta</taxon>
        <taxon>Embryophyta</taxon>
        <taxon>Tracheophyta</taxon>
        <taxon>Spermatophyta</taxon>
        <taxon>Magnoliopsida</taxon>
        <taxon>eudicotyledons</taxon>
        <taxon>Gunneridae</taxon>
        <taxon>Pentapetalae</taxon>
        <taxon>rosids</taxon>
        <taxon>fabids</taxon>
        <taxon>Fabales</taxon>
        <taxon>Fabaceae</taxon>
        <taxon>Papilionoideae</taxon>
        <taxon>50 kb inversion clade</taxon>
        <taxon>NPAAA clade</taxon>
        <taxon>Hologalegina</taxon>
        <taxon>IRL clade</taxon>
        <taxon>Trifolieae</taxon>
        <taxon>Medicago</taxon>
    </lineage>
</organism>
<reference evidence="1 3" key="1">
    <citation type="journal article" date="2011" name="Nature">
        <title>The Medicago genome provides insight into the evolution of rhizobial symbioses.</title>
        <authorList>
            <person name="Young N.D."/>
            <person name="Debelle F."/>
            <person name="Oldroyd G.E."/>
            <person name="Geurts R."/>
            <person name="Cannon S.B."/>
            <person name="Udvardi M.K."/>
            <person name="Benedito V.A."/>
            <person name="Mayer K.F."/>
            <person name="Gouzy J."/>
            <person name="Schoof H."/>
            <person name="Van de Peer Y."/>
            <person name="Proost S."/>
            <person name="Cook D.R."/>
            <person name="Meyers B.C."/>
            <person name="Spannagl M."/>
            <person name="Cheung F."/>
            <person name="De Mita S."/>
            <person name="Krishnakumar V."/>
            <person name="Gundlach H."/>
            <person name="Zhou S."/>
            <person name="Mudge J."/>
            <person name="Bharti A.K."/>
            <person name="Murray J.D."/>
            <person name="Naoumkina M.A."/>
            <person name="Rosen B."/>
            <person name="Silverstein K.A."/>
            <person name="Tang H."/>
            <person name="Rombauts S."/>
            <person name="Zhao P.X."/>
            <person name="Zhou P."/>
            <person name="Barbe V."/>
            <person name="Bardou P."/>
            <person name="Bechner M."/>
            <person name="Bellec A."/>
            <person name="Berger A."/>
            <person name="Berges H."/>
            <person name="Bidwell S."/>
            <person name="Bisseling T."/>
            <person name="Choisne N."/>
            <person name="Couloux A."/>
            <person name="Denny R."/>
            <person name="Deshpande S."/>
            <person name="Dai X."/>
            <person name="Doyle J.J."/>
            <person name="Dudez A.M."/>
            <person name="Farmer A.D."/>
            <person name="Fouteau S."/>
            <person name="Franken C."/>
            <person name="Gibelin C."/>
            <person name="Gish J."/>
            <person name="Goldstein S."/>
            <person name="Gonzalez A.J."/>
            <person name="Green P.J."/>
            <person name="Hallab A."/>
            <person name="Hartog M."/>
            <person name="Hua A."/>
            <person name="Humphray S.J."/>
            <person name="Jeong D.H."/>
            <person name="Jing Y."/>
            <person name="Jocker A."/>
            <person name="Kenton S.M."/>
            <person name="Kim D.J."/>
            <person name="Klee K."/>
            <person name="Lai H."/>
            <person name="Lang C."/>
            <person name="Lin S."/>
            <person name="Macmil S.L."/>
            <person name="Magdelenat G."/>
            <person name="Matthews L."/>
            <person name="McCorrison J."/>
            <person name="Monaghan E.L."/>
            <person name="Mun J.H."/>
            <person name="Najar F.Z."/>
            <person name="Nicholson C."/>
            <person name="Noirot C."/>
            <person name="O'Bleness M."/>
            <person name="Paule C.R."/>
            <person name="Poulain J."/>
            <person name="Prion F."/>
            <person name="Qin B."/>
            <person name="Qu C."/>
            <person name="Retzel E.F."/>
            <person name="Riddle C."/>
            <person name="Sallet E."/>
            <person name="Samain S."/>
            <person name="Samson N."/>
            <person name="Sanders I."/>
            <person name="Saurat O."/>
            <person name="Scarpelli C."/>
            <person name="Schiex T."/>
            <person name="Segurens B."/>
            <person name="Severin A.J."/>
            <person name="Sherrier D.J."/>
            <person name="Shi R."/>
            <person name="Sims S."/>
            <person name="Singer S.R."/>
            <person name="Sinharoy S."/>
            <person name="Sterck L."/>
            <person name="Viollet A."/>
            <person name="Wang B.B."/>
            <person name="Wang K."/>
            <person name="Wang M."/>
            <person name="Wang X."/>
            <person name="Warfsmann J."/>
            <person name="Weissenbach J."/>
            <person name="White D.D."/>
            <person name="White J.D."/>
            <person name="Wiley G.B."/>
            <person name="Wincker P."/>
            <person name="Xing Y."/>
            <person name="Yang L."/>
            <person name="Yao Z."/>
            <person name="Ying F."/>
            <person name="Zhai J."/>
            <person name="Zhou L."/>
            <person name="Zuber A."/>
            <person name="Denarie J."/>
            <person name="Dixon R.A."/>
            <person name="May G.D."/>
            <person name="Schwartz D.C."/>
            <person name="Rogers J."/>
            <person name="Quetier F."/>
            <person name="Town C.D."/>
            <person name="Roe B.A."/>
        </authorList>
    </citation>
    <scope>NUCLEOTIDE SEQUENCE [LARGE SCALE GENOMIC DNA]</scope>
    <source>
        <strain evidence="1">A17</strain>
        <strain evidence="2 3">cv. Jemalong A17</strain>
    </source>
</reference>
<dbReference type="PaxDb" id="3880-AES94845"/>
<dbReference type="Proteomes" id="UP000002051">
    <property type="component" value="Chromosome 5"/>
</dbReference>